<accession>A0ABX1TNJ1</accession>
<reference evidence="3 4" key="1">
    <citation type="submission" date="2019-03" db="EMBL/GenBank/DDBJ databases">
        <title>Metabolic reconstructions from genomes of highly enriched 'Candidatus Accumulibacter' and 'Candidatus Competibacter' bioreactor populations.</title>
        <authorList>
            <person name="Annavajhala M.K."/>
            <person name="Welles L."/>
            <person name="Abbas B."/>
            <person name="Sorokin D."/>
            <person name="Park H."/>
            <person name="Van Loosdrecht M."/>
            <person name="Chandran K."/>
        </authorList>
    </citation>
    <scope>NUCLEOTIDE SEQUENCE [LARGE SCALE GENOMIC DNA]</scope>
    <source>
        <strain evidence="3 4">SBR_G</strain>
    </source>
</reference>
<evidence type="ECO:0000313" key="4">
    <source>
        <dbReference type="Proteomes" id="UP000760480"/>
    </source>
</evidence>
<evidence type="ECO:0000313" key="3">
    <source>
        <dbReference type="EMBL" id="NMQ20993.1"/>
    </source>
</evidence>
<feature type="region of interest" description="Disordered" evidence="1">
    <location>
        <begin position="25"/>
        <end position="114"/>
    </location>
</feature>
<feature type="compositionally biased region" description="Pro residues" evidence="1">
    <location>
        <begin position="70"/>
        <end position="87"/>
    </location>
</feature>
<evidence type="ECO:0000256" key="2">
    <source>
        <dbReference type="SAM" id="SignalP"/>
    </source>
</evidence>
<dbReference type="RefSeq" id="WP_169250261.1">
    <property type="nucleotide sequence ID" value="NZ_SPMZ01000072.1"/>
</dbReference>
<dbReference type="SUPFAM" id="SSF49478">
    <property type="entry name" value="Cna protein B-type domain"/>
    <property type="match status" value="1"/>
</dbReference>
<protein>
    <submittedName>
        <fullName evidence="3">Carboxypeptidase regulatory-like domain-containing protein</fullName>
    </submittedName>
</protein>
<sequence>MATMRTIGSIAAALALSGGLSLTNAQQTYTPTPYGSSPPRYEEPPPLKPTSPYEPASEGPIQFYTQPAEPAQPPTPSASPSPRPYAAPTPVSAEDSYTPDAEDTGPGWLPPGDRIQVQDYRGIRYASGGVGESERAELNALSGQFNLRLLFAMQGSGDYLADTKVIIADKRGETVLSATSNGPWFYAQLPPGTYTVEASTPDQTQRQPVTIGTRQSRLNFYWR</sequence>
<feature type="compositionally biased region" description="Low complexity" evidence="1">
    <location>
        <begin position="25"/>
        <end position="39"/>
    </location>
</feature>
<dbReference type="Proteomes" id="UP000760480">
    <property type="component" value="Unassembled WGS sequence"/>
</dbReference>
<dbReference type="EMBL" id="SPMZ01000072">
    <property type="protein sequence ID" value="NMQ20993.1"/>
    <property type="molecule type" value="Genomic_DNA"/>
</dbReference>
<evidence type="ECO:0000256" key="1">
    <source>
        <dbReference type="SAM" id="MobiDB-lite"/>
    </source>
</evidence>
<comment type="caution">
    <text evidence="3">The sequence shown here is derived from an EMBL/GenBank/DDBJ whole genome shotgun (WGS) entry which is preliminary data.</text>
</comment>
<feature type="signal peptide" evidence="2">
    <location>
        <begin position="1"/>
        <end position="25"/>
    </location>
</feature>
<dbReference type="Gene3D" id="2.60.40.1120">
    <property type="entry name" value="Carboxypeptidase-like, regulatory domain"/>
    <property type="match status" value="1"/>
</dbReference>
<name>A0ABX1TNJ1_9GAMM</name>
<proteinExistence type="predicted"/>
<keyword evidence="2" id="KW-0732">Signal</keyword>
<keyword evidence="4" id="KW-1185">Reference proteome</keyword>
<feature type="chain" id="PRO_5045067494" evidence="2">
    <location>
        <begin position="26"/>
        <end position="223"/>
    </location>
</feature>
<gene>
    <name evidence="3" type="ORF">E4P82_18440</name>
</gene>
<organism evidence="3 4">
    <name type="scientific">Candidatus Competibacter phosphatis</name>
    <dbReference type="NCBI Taxonomy" id="221280"/>
    <lineage>
        <taxon>Bacteria</taxon>
        <taxon>Pseudomonadati</taxon>
        <taxon>Pseudomonadota</taxon>
        <taxon>Gammaproteobacteria</taxon>
        <taxon>Candidatus Competibacteraceae</taxon>
        <taxon>Candidatus Competibacter</taxon>
    </lineage>
</organism>